<keyword evidence="3" id="KW-1185">Reference proteome</keyword>
<organism evidence="2 3">
    <name type="scientific">Clitoria ternatea</name>
    <name type="common">Butterfly pea</name>
    <dbReference type="NCBI Taxonomy" id="43366"/>
    <lineage>
        <taxon>Eukaryota</taxon>
        <taxon>Viridiplantae</taxon>
        <taxon>Streptophyta</taxon>
        <taxon>Embryophyta</taxon>
        <taxon>Tracheophyta</taxon>
        <taxon>Spermatophyta</taxon>
        <taxon>Magnoliopsida</taxon>
        <taxon>eudicotyledons</taxon>
        <taxon>Gunneridae</taxon>
        <taxon>Pentapetalae</taxon>
        <taxon>rosids</taxon>
        <taxon>fabids</taxon>
        <taxon>Fabales</taxon>
        <taxon>Fabaceae</taxon>
        <taxon>Papilionoideae</taxon>
        <taxon>50 kb inversion clade</taxon>
        <taxon>NPAAA clade</taxon>
        <taxon>indigoferoid/millettioid clade</taxon>
        <taxon>Phaseoleae</taxon>
        <taxon>Clitoria</taxon>
    </lineage>
</organism>
<sequence>MFSQYVKNIFLKVYNDQYLAPISSFKANVTFGLVGFRLLINGALHCALASVFKGNPFSCSCVGCALPFFATTVSSNFLTQLILPTLLSFYSFLVQPAKTGYFSYQTKPNDQPTMMPAHGLIISLIFVSLLANEASLVHEANGSFPMVPMVEAGKMEMMMVMNESRRKLGSFQICALCTCCGGAKGVCLPSPCCYAINCNIPHRPFGFCSFTPKTCNCFGCHL</sequence>
<name>A0AAN9JAG3_CLITE</name>
<dbReference type="PANTHER" id="PTHR33786:SF2">
    <property type="entry name" value="UBIQUITIN CARBOXYL-TERMINAL HYDROLASE"/>
    <property type="match status" value="1"/>
</dbReference>
<evidence type="ECO:0000259" key="1">
    <source>
        <dbReference type="Pfam" id="PF25268"/>
    </source>
</evidence>
<reference evidence="2 3" key="1">
    <citation type="submission" date="2024-01" db="EMBL/GenBank/DDBJ databases">
        <title>The genomes of 5 underutilized Papilionoideae crops provide insights into root nodulation and disease resistance.</title>
        <authorList>
            <person name="Yuan L."/>
        </authorList>
    </citation>
    <scope>NUCLEOTIDE SEQUENCE [LARGE SCALE GENOMIC DNA]</scope>
    <source>
        <strain evidence="2">LY-2023</strain>
        <tissue evidence="2">Leaf</tissue>
    </source>
</reference>
<dbReference type="InterPro" id="IPR057188">
    <property type="entry name" value="DUF7866"/>
</dbReference>
<gene>
    <name evidence="2" type="ORF">RJT34_18083</name>
</gene>
<comment type="caution">
    <text evidence="2">The sequence shown here is derived from an EMBL/GenBank/DDBJ whole genome shotgun (WGS) entry which is preliminary data.</text>
</comment>
<evidence type="ECO:0000313" key="3">
    <source>
        <dbReference type="Proteomes" id="UP001359559"/>
    </source>
</evidence>
<evidence type="ECO:0000313" key="2">
    <source>
        <dbReference type="EMBL" id="KAK7295178.1"/>
    </source>
</evidence>
<dbReference type="Pfam" id="PF25268">
    <property type="entry name" value="DUF7866"/>
    <property type="match status" value="1"/>
</dbReference>
<dbReference type="EMBL" id="JAYKXN010000004">
    <property type="protein sequence ID" value="KAK7295178.1"/>
    <property type="molecule type" value="Genomic_DNA"/>
</dbReference>
<dbReference type="Proteomes" id="UP001359559">
    <property type="component" value="Unassembled WGS sequence"/>
</dbReference>
<dbReference type="PANTHER" id="PTHR33786">
    <property type="entry name" value="UBIQUITIN CARBOXYL-TERMINAL HYDROLASE"/>
    <property type="match status" value="1"/>
</dbReference>
<accession>A0AAN9JAG3</accession>
<feature type="domain" description="DUF7866" evidence="1">
    <location>
        <begin position="170"/>
        <end position="221"/>
    </location>
</feature>
<dbReference type="AlphaFoldDB" id="A0AAN9JAG3"/>
<protein>
    <recommendedName>
        <fullName evidence="1">DUF7866 domain-containing protein</fullName>
    </recommendedName>
</protein>
<proteinExistence type="predicted"/>